<gene>
    <name evidence="3" type="ORF">BaRGS_00014472</name>
</gene>
<dbReference type="AlphaFoldDB" id="A0ABD0L473"/>
<sequence length="384" mass="43496">MTLTVGAVEEHSGIIDIVCRYFEVLYVKFDHSAESNLSTESSPVSSYLLSPDIDAHDAPSFKDGGFYLLRKDSERRHTLVHILSQDMDKDHLKVLLIGLKSYIKDQQQEPIREALNELREGVQFDASALMEIQLALYVVQEAVSSILKTRNIKPHWMFALDNLVRVAVQTAITVLSPELGANLAEGLAPVDEEVVTSGVSSANSAGKPLAFKKIAVQELYKEFDRLQEENVKMMQELVESQKSYQQLLTQTLQEKRLAISQLQLVSGPSLTVTESGLDETDVAPPHVPVPRNGELVNWLQHHNFEEESIDKICEEEYTLQDLLELVTWEDLRQLSLSWCTIQTSATVTFLPDFGQIFLRRQSAEVTDYFSARRRLRTLDHPTKR</sequence>
<protein>
    <recommendedName>
        <fullName evidence="2">MAP3K HisK-N-like globin domain-containing protein</fullName>
    </recommendedName>
</protein>
<accession>A0ABD0L473</accession>
<keyword evidence="4" id="KW-1185">Reference proteome</keyword>
<dbReference type="EMBL" id="JACVVK020000084">
    <property type="protein sequence ID" value="KAK7494369.1"/>
    <property type="molecule type" value="Genomic_DNA"/>
</dbReference>
<evidence type="ECO:0000313" key="4">
    <source>
        <dbReference type="Proteomes" id="UP001519460"/>
    </source>
</evidence>
<feature type="domain" description="MAP3K HisK-N-like globin" evidence="2">
    <location>
        <begin position="87"/>
        <end position="178"/>
    </location>
</feature>
<dbReference type="Pfam" id="PF20302">
    <property type="entry name" value="HisK-N-like"/>
    <property type="match status" value="1"/>
</dbReference>
<keyword evidence="1" id="KW-0175">Coiled coil</keyword>
<evidence type="ECO:0000313" key="3">
    <source>
        <dbReference type="EMBL" id="KAK7494369.1"/>
    </source>
</evidence>
<name>A0ABD0L473_9CAEN</name>
<reference evidence="3 4" key="1">
    <citation type="journal article" date="2023" name="Sci. Data">
        <title>Genome assembly of the Korean intertidal mud-creeper Batillaria attramentaria.</title>
        <authorList>
            <person name="Patra A.K."/>
            <person name="Ho P.T."/>
            <person name="Jun S."/>
            <person name="Lee S.J."/>
            <person name="Kim Y."/>
            <person name="Won Y.J."/>
        </authorList>
    </citation>
    <scope>NUCLEOTIDE SEQUENCE [LARGE SCALE GENOMIC DNA]</scope>
    <source>
        <strain evidence="3">Wonlab-2016</strain>
    </source>
</reference>
<feature type="coiled-coil region" evidence="1">
    <location>
        <begin position="209"/>
        <end position="243"/>
    </location>
</feature>
<organism evidence="3 4">
    <name type="scientific">Batillaria attramentaria</name>
    <dbReference type="NCBI Taxonomy" id="370345"/>
    <lineage>
        <taxon>Eukaryota</taxon>
        <taxon>Metazoa</taxon>
        <taxon>Spiralia</taxon>
        <taxon>Lophotrochozoa</taxon>
        <taxon>Mollusca</taxon>
        <taxon>Gastropoda</taxon>
        <taxon>Caenogastropoda</taxon>
        <taxon>Sorbeoconcha</taxon>
        <taxon>Cerithioidea</taxon>
        <taxon>Batillariidae</taxon>
        <taxon>Batillaria</taxon>
    </lineage>
</organism>
<proteinExistence type="predicted"/>
<comment type="caution">
    <text evidence="3">The sequence shown here is derived from an EMBL/GenBank/DDBJ whole genome shotgun (WGS) entry which is preliminary data.</text>
</comment>
<dbReference type="InterPro" id="IPR046873">
    <property type="entry name" value="HisK-N-like"/>
</dbReference>
<dbReference type="Proteomes" id="UP001519460">
    <property type="component" value="Unassembled WGS sequence"/>
</dbReference>
<evidence type="ECO:0000259" key="2">
    <source>
        <dbReference type="Pfam" id="PF20302"/>
    </source>
</evidence>
<evidence type="ECO:0000256" key="1">
    <source>
        <dbReference type="SAM" id="Coils"/>
    </source>
</evidence>